<dbReference type="EMBL" id="BJVJ01000040">
    <property type="protein sequence ID" value="GEL24810.1"/>
    <property type="molecule type" value="Genomic_DNA"/>
</dbReference>
<dbReference type="AlphaFoldDB" id="A0A511DJ26"/>
<proteinExistence type="inferred from homology"/>
<reference evidence="2 3" key="1">
    <citation type="submission" date="2019-07" db="EMBL/GenBank/DDBJ databases">
        <title>Whole genome shotgun sequence of Pseudonocardia sulfidoxydans NBRC 16205.</title>
        <authorList>
            <person name="Hosoyama A."/>
            <person name="Uohara A."/>
            <person name="Ohji S."/>
            <person name="Ichikawa N."/>
        </authorList>
    </citation>
    <scope>NUCLEOTIDE SEQUENCE [LARGE SCALE GENOMIC DNA]</scope>
    <source>
        <strain evidence="2 3">NBRC 16205</strain>
    </source>
</reference>
<protein>
    <recommendedName>
        <fullName evidence="4">Monooxygenase</fullName>
    </recommendedName>
</protein>
<name>A0A511DJ26_9PSEU</name>
<accession>A0A511DJ26</accession>
<comment type="caution">
    <text evidence="2">The sequence shown here is derived from an EMBL/GenBank/DDBJ whole genome shotgun (WGS) entry which is preliminary data.</text>
</comment>
<dbReference type="Gene3D" id="3.90.56.10">
    <property type="entry name" value="Monooxygenase component MmoB/DmpM"/>
    <property type="match status" value="1"/>
</dbReference>
<evidence type="ECO:0000313" key="3">
    <source>
        <dbReference type="Proteomes" id="UP000321685"/>
    </source>
</evidence>
<dbReference type="Proteomes" id="UP000321685">
    <property type="component" value="Unassembled WGS sequence"/>
</dbReference>
<evidence type="ECO:0000313" key="2">
    <source>
        <dbReference type="EMBL" id="GEL24810.1"/>
    </source>
</evidence>
<dbReference type="InterPro" id="IPR003454">
    <property type="entry name" value="MOase_MmoB_DmpM"/>
</dbReference>
<comment type="similarity">
    <text evidence="1">Belongs to the TmoD/XamoD family.</text>
</comment>
<dbReference type="Pfam" id="PF02406">
    <property type="entry name" value="MmoB_DmpM"/>
    <property type="match status" value="1"/>
</dbReference>
<dbReference type="RefSeq" id="WP_147110079.1">
    <property type="nucleotide sequence ID" value="NZ_BJVJ01000040.1"/>
</dbReference>
<evidence type="ECO:0000256" key="1">
    <source>
        <dbReference type="ARBA" id="ARBA00006313"/>
    </source>
</evidence>
<gene>
    <name evidence="2" type="ORF">PSU4_37640</name>
</gene>
<organism evidence="2 3">
    <name type="scientific">Pseudonocardia sulfidoxydans NBRC 16205</name>
    <dbReference type="NCBI Taxonomy" id="1223511"/>
    <lineage>
        <taxon>Bacteria</taxon>
        <taxon>Bacillati</taxon>
        <taxon>Actinomycetota</taxon>
        <taxon>Actinomycetes</taxon>
        <taxon>Pseudonocardiales</taxon>
        <taxon>Pseudonocardiaceae</taxon>
        <taxon>Pseudonocardia</taxon>
    </lineage>
</organism>
<dbReference type="InterPro" id="IPR036889">
    <property type="entry name" value="mOase_MmoB_DmpM_sf"/>
</dbReference>
<sequence length="113" mass="12218">MTTHPPETDHADAALVGPIMQSGEMAELVAAAIAEDNPGSEVHLRDEGSYIHIHTRGRCRLTRSTLAELAGRPVRIGDVEPQMAFFAGHIITTTDEIVWHTKQGAARPTPKEG</sequence>
<dbReference type="SUPFAM" id="SSF56029">
    <property type="entry name" value="Monooxygenase (hydroxylase) regulatory protein"/>
    <property type="match status" value="1"/>
</dbReference>
<dbReference type="OrthoDB" id="9805636at2"/>
<keyword evidence="3" id="KW-1185">Reference proteome</keyword>
<evidence type="ECO:0008006" key="4">
    <source>
        <dbReference type="Google" id="ProtNLM"/>
    </source>
</evidence>
<dbReference type="GO" id="GO:0004497">
    <property type="term" value="F:monooxygenase activity"/>
    <property type="evidence" value="ECO:0007669"/>
    <property type="project" value="InterPro"/>
</dbReference>